<feature type="compositionally biased region" description="Polar residues" evidence="1">
    <location>
        <begin position="48"/>
        <end position="75"/>
    </location>
</feature>
<accession>A0A2T9YW50</accession>
<feature type="region of interest" description="Disordered" evidence="1">
    <location>
        <begin position="223"/>
        <end position="268"/>
    </location>
</feature>
<feature type="region of interest" description="Disordered" evidence="1">
    <location>
        <begin position="1"/>
        <end position="80"/>
    </location>
</feature>
<dbReference type="Proteomes" id="UP000245699">
    <property type="component" value="Unassembled WGS sequence"/>
</dbReference>
<evidence type="ECO:0000313" key="3">
    <source>
        <dbReference type="Proteomes" id="UP000245699"/>
    </source>
</evidence>
<feature type="compositionally biased region" description="Polar residues" evidence="1">
    <location>
        <begin position="244"/>
        <end position="268"/>
    </location>
</feature>
<evidence type="ECO:0000313" key="2">
    <source>
        <dbReference type="EMBL" id="PVU96572.1"/>
    </source>
</evidence>
<feature type="compositionally biased region" description="Polar residues" evidence="1">
    <location>
        <begin position="223"/>
        <end position="236"/>
    </location>
</feature>
<feature type="compositionally biased region" description="Polar residues" evidence="1">
    <location>
        <begin position="925"/>
        <end position="940"/>
    </location>
</feature>
<dbReference type="EMBL" id="MBFT01000138">
    <property type="protein sequence ID" value="PVU96572.1"/>
    <property type="molecule type" value="Genomic_DNA"/>
</dbReference>
<proteinExistence type="predicted"/>
<dbReference type="OrthoDB" id="5647424at2759"/>
<comment type="caution">
    <text evidence="2">The sequence shown here is derived from an EMBL/GenBank/DDBJ whole genome shotgun (WGS) entry which is preliminary data.</text>
</comment>
<gene>
    <name evidence="2" type="ORF">BB559_002344</name>
</gene>
<dbReference type="AlphaFoldDB" id="A0A2T9YW50"/>
<sequence>MLSLISKSFFSSNNSKKNSPLKPKNSPATTTQKQTPKKHSKYNIFSKFHNSPQKQPSDLLSPTINIPQQDSQHQTHNSKKLPTISKRHTSVPINPSKYEIDFPQNNATSNSITLEKTQNHTLSPIPISNTKKTIPIPAKNPHLKDLNFEFTNFPRNSELSKDESIQLSDNISLISNLKNNSHLEKALERPESTKEMDQENDPISSIYKSNRLTSYSYQINPNIQRTTPRKNSNFNSFIPPKNIYENSYNRPINTPRKNSSNDYRQSQFQEPSQGLIYNNMSVNINQNFNKNVHRNNEYQVYNSYYTSPEHQHLEHTGYSIPIPAQNTNMLTEANLIRFIELNPPVYQSKYNLILDYVALQSKQIINNPHQVINDYKKFLKKQKKDSNRQSLLNNIGFSADPFGLKSNPDKDIEFLHSNNETSRTNPELYEDPSRYPLIKLDNIYFEKDFAKIIASTLIEYNEDILGINKKIMEVNSEKLINTYNSLPYQIPDNLNTDTNENLFVNYNQTYKNEYPQNFKNNDFGDGSKKLNDKRDSKVYETILQNVLHTKNRVSEENNSDSDKPIAMFSSSFEKKSPAIFTNNPNVSQKSNINNIITNNSFQHNHSGLRPRDSFHSESKVLFANIEPEHENHIQPLNGNDSNLPSVEKIESFVFSSNDEKSINRELENHQFSKDSMMEGFDNGAGEEIGNSGMMLYGFELQTSKDGYESKQDLRNNKELRDSKIYSSASIEYNAQDVKNFKAYENVNYTNSLGYMTGYGSFAKEPGIIRKSLEETKNESESPQNLIFMEPAKIDTENSINMSTKRSGYNTSKDLKKTYRKTVIGNTHTFDDDNVPLMNLKRIHSTRIPKNSFLDLTKDNENYQNSSSHEDIDDNLPLHELKMLNFKQSNSFHQSKEFESSNDINDSVPLSILINQGETNPKGLKSNVNPNYKKMTNPQSKNETRYSRR</sequence>
<evidence type="ECO:0000256" key="1">
    <source>
        <dbReference type="SAM" id="MobiDB-lite"/>
    </source>
</evidence>
<feature type="region of interest" description="Disordered" evidence="1">
    <location>
        <begin position="914"/>
        <end position="948"/>
    </location>
</feature>
<reference evidence="2 3" key="1">
    <citation type="journal article" date="2018" name="MBio">
        <title>Comparative Genomics Reveals the Core Gene Toolbox for the Fungus-Insect Symbiosis.</title>
        <authorList>
            <person name="Wang Y."/>
            <person name="Stata M."/>
            <person name="Wang W."/>
            <person name="Stajich J.E."/>
            <person name="White M.M."/>
            <person name="Moncalvo J.M."/>
        </authorList>
    </citation>
    <scope>NUCLEOTIDE SEQUENCE [LARGE SCALE GENOMIC DNA]</scope>
    <source>
        <strain evidence="2 3">AUS-77-4</strain>
    </source>
</reference>
<name>A0A2T9YW50_9FUNG</name>
<protein>
    <submittedName>
        <fullName evidence="2">Uncharacterized protein</fullName>
    </submittedName>
</protein>
<keyword evidence="3" id="KW-1185">Reference proteome</keyword>
<feature type="compositionally biased region" description="Low complexity" evidence="1">
    <location>
        <begin position="1"/>
        <end position="34"/>
    </location>
</feature>
<organism evidence="2 3">
    <name type="scientific">Furculomyces boomerangus</name>
    <dbReference type="NCBI Taxonomy" id="61424"/>
    <lineage>
        <taxon>Eukaryota</taxon>
        <taxon>Fungi</taxon>
        <taxon>Fungi incertae sedis</taxon>
        <taxon>Zoopagomycota</taxon>
        <taxon>Kickxellomycotina</taxon>
        <taxon>Harpellomycetes</taxon>
        <taxon>Harpellales</taxon>
        <taxon>Harpellaceae</taxon>
        <taxon>Furculomyces</taxon>
    </lineage>
</organism>